<dbReference type="AlphaFoldDB" id="A0A251SD85"/>
<keyword evidence="9" id="KW-0239">DNA-directed DNA polymerase</keyword>
<feature type="domain" description="STICHEL DnaA-N-like alpha-beta" evidence="8">
    <location>
        <begin position="374"/>
        <end position="454"/>
    </location>
</feature>
<evidence type="ECO:0000256" key="6">
    <source>
        <dbReference type="SAM" id="MobiDB-lite"/>
    </source>
</evidence>
<reference evidence="9" key="3">
    <citation type="submission" date="2020-06" db="EMBL/GenBank/DDBJ databases">
        <title>Helianthus annuus Genome sequencing and assembly Release 2.</title>
        <authorList>
            <person name="Gouzy J."/>
            <person name="Langlade N."/>
            <person name="Munos S."/>
        </authorList>
    </citation>
    <scope>NUCLEOTIDE SEQUENCE</scope>
    <source>
        <tissue evidence="9">Leaves</tissue>
    </source>
</reference>
<dbReference type="PANTHER" id="PTHR11669">
    <property type="entry name" value="REPLICATION FACTOR C / DNA POLYMERASE III GAMMA-TAU SUBUNIT"/>
    <property type="match status" value="1"/>
</dbReference>
<dbReference type="Pfam" id="PF23007">
    <property type="entry name" value="DnaA_N-like_STI"/>
    <property type="match status" value="1"/>
</dbReference>
<organism evidence="10 11">
    <name type="scientific">Helianthus annuus</name>
    <name type="common">Common sunflower</name>
    <dbReference type="NCBI Taxonomy" id="4232"/>
    <lineage>
        <taxon>Eukaryota</taxon>
        <taxon>Viridiplantae</taxon>
        <taxon>Streptophyta</taxon>
        <taxon>Embryophyta</taxon>
        <taxon>Tracheophyta</taxon>
        <taxon>Spermatophyta</taxon>
        <taxon>Magnoliopsida</taxon>
        <taxon>eudicotyledons</taxon>
        <taxon>Gunneridae</taxon>
        <taxon>Pentapetalae</taxon>
        <taxon>asterids</taxon>
        <taxon>campanulids</taxon>
        <taxon>Asterales</taxon>
        <taxon>Asteraceae</taxon>
        <taxon>Asteroideae</taxon>
        <taxon>Heliantheae alliance</taxon>
        <taxon>Heliantheae</taxon>
        <taxon>Helianthus</taxon>
    </lineage>
</organism>
<dbReference type="Proteomes" id="UP000215914">
    <property type="component" value="Chromosome 14"/>
</dbReference>
<proteinExistence type="inferred from homology"/>
<dbReference type="Pfam" id="PF13177">
    <property type="entry name" value="DNA_pol3_delta2"/>
    <property type="match status" value="1"/>
</dbReference>
<dbReference type="InterPro" id="IPR054506">
    <property type="entry name" value="DnaA_N-like_STI"/>
</dbReference>
<dbReference type="Pfam" id="PF22608">
    <property type="entry name" value="DNAX_ATPase_lid"/>
    <property type="match status" value="1"/>
</dbReference>
<dbReference type="EMBL" id="CM007903">
    <property type="protein sequence ID" value="OTF96797.1"/>
    <property type="molecule type" value="Genomic_DNA"/>
</dbReference>
<feature type="compositionally biased region" description="Basic and acidic residues" evidence="6">
    <location>
        <begin position="508"/>
        <end position="521"/>
    </location>
</feature>
<evidence type="ECO:0000256" key="3">
    <source>
        <dbReference type="ARBA" id="ARBA00022741"/>
    </source>
</evidence>
<dbReference type="PANTHER" id="PTHR11669:SF51">
    <property type="entry name" value="AAA+ ATPASE DOMAIN-CONTAINING PROTEIN"/>
    <property type="match status" value="1"/>
</dbReference>
<feature type="region of interest" description="Disordered" evidence="6">
    <location>
        <begin position="624"/>
        <end position="646"/>
    </location>
</feature>
<reference evidence="9 11" key="1">
    <citation type="journal article" date="2017" name="Nature">
        <title>The sunflower genome provides insights into oil metabolism, flowering and Asterid evolution.</title>
        <authorList>
            <person name="Badouin H."/>
            <person name="Gouzy J."/>
            <person name="Grassa C.J."/>
            <person name="Murat F."/>
            <person name="Staton S.E."/>
            <person name="Cottret L."/>
            <person name="Lelandais-Briere C."/>
            <person name="Owens G.L."/>
            <person name="Carrere S."/>
            <person name="Mayjonade B."/>
            <person name="Legrand L."/>
            <person name="Gill N."/>
            <person name="Kane N.C."/>
            <person name="Bowers J.E."/>
            <person name="Hubner S."/>
            <person name="Bellec A."/>
            <person name="Berard A."/>
            <person name="Berges H."/>
            <person name="Blanchet N."/>
            <person name="Boniface M.C."/>
            <person name="Brunel D."/>
            <person name="Catrice O."/>
            <person name="Chaidir N."/>
            <person name="Claudel C."/>
            <person name="Donnadieu C."/>
            <person name="Faraut T."/>
            <person name="Fievet G."/>
            <person name="Helmstetter N."/>
            <person name="King M."/>
            <person name="Knapp S.J."/>
            <person name="Lai Z."/>
            <person name="Le Paslier M.C."/>
            <person name="Lippi Y."/>
            <person name="Lorenzon L."/>
            <person name="Mandel J.R."/>
            <person name="Marage G."/>
            <person name="Marchand G."/>
            <person name="Marquand E."/>
            <person name="Bret-Mestries E."/>
            <person name="Morien E."/>
            <person name="Nambeesan S."/>
            <person name="Nguyen T."/>
            <person name="Pegot-Espagnet P."/>
            <person name="Pouilly N."/>
            <person name="Raftis F."/>
            <person name="Sallet E."/>
            <person name="Schiex T."/>
            <person name="Thomas J."/>
            <person name="Vandecasteele C."/>
            <person name="Vares D."/>
            <person name="Vear F."/>
            <person name="Vautrin S."/>
            <person name="Crespi M."/>
            <person name="Mangin B."/>
            <person name="Burke J.M."/>
            <person name="Salse J."/>
            <person name="Munos S."/>
            <person name="Vincourt P."/>
            <person name="Rieseberg L.H."/>
            <person name="Langlade N.B."/>
        </authorList>
    </citation>
    <scope>NUCLEOTIDE SEQUENCE [LARGE SCALE GENOMIC DNA]</scope>
    <source>
        <strain evidence="11">cv. SF193</strain>
        <tissue evidence="9">Leaves</tissue>
    </source>
</reference>
<keyword evidence="3" id="KW-0547">Nucleotide-binding</keyword>
<evidence type="ECO:0000256" key="5">
    <source>
        <dbReference type="ARBA" id="ARBA00022840"/>
    </source>
</evidence>
<dbReference type="GO" id="GO:0003887">
    <property type="term" value="F:DNA-directed DNA polymerase activity"/>
    <property type="evidence" value="ECO:0007669"/>
    <property type="project" value="UniProtKB-KW"/>
</dbReference>
<dbReference type="Gramene" id="mRNA:HanXRQr2_Chr14g0620031">
    <property type="protein sequence ID" value="mRNA:HanXRQr2_Chr14g0620031"/>
    <property type="gene ID" value="HanXRQr2_Chr14g0620031"/>
</dbReference>
<evidence type="ECO:0000313" key="10">
    <source>
        <dbReference type="EMBL" id="OTF96797.1"/>
    </source>
</evidence>
<feature type="region of interest" description="Disordered" evidence="6">
    <location>
        <begin position="573"/>
        <end position="605"/>
    </location>
</feature>
<keyword evidence="5" id="KW-0067">ATP-binding</keyword>
<dbReference type="GO" id="GO:0005663">
    <property type="term" value="C:DNA replication factor C complex"/>
    <property type="evidence" value="ECO:0000318"/>
    <property type="project" value="GO_Central"/>
</dbReference>
<reference evidence="10" key="2">
    <citation type="submission" date="2017-02" db="EMBL/GenBank/DDBJ databases">
        <title>Sunflower complete genome.</title>
        <authorList>
            <person name="Langlade N."/>
            <person name="Munos S."/>
        </authorList>
    </citation>
    <scope>NUCLEOTIDE SEQUENCE [LARGE SCALE GENOMIC DNA]</scope>
    <source>
        <tissue evidence="10">Leaves</tissue>
    </source>
</reference>
<dbReference type="CDD" id="cd18137">
    <property type="entry name" value="HLD_clamp_pol_III_gamma_tau"/>
    <property type="match status" value="1"/>
</dbReference>
<dbReference type="SUPFAM" id="SSF52540">
    <property type="entry name" value="P-loop containing nucleoside triphosphate hydrolases"/>
    <property type="match status" value="1"/>
</dbReference>
<dbReference type="GO" id="GO:0046872">
    <property type="term" value="F:metal ion binding"/>
    <property type="evidence" value="ECO:0007669"/>
    <property type="project" value="UniProtKB-KW"/>
</dbReference>
<feature type="region of interest" description="Disordered" evidence="6">
    <location>
        <begin position="477"/>
        <end position="534"/>
    </location>
</feature>
<dbReference type="GO" id="GO:0006281">
    <property type="term" value="P:DNA repair"/>
    <property type="evidence" value="ECO:0000318"/>
    <property type="project" value="GO_Central"/>
</dbReference>
<evidence type="ECO:0000256" key="1">
    <source>
        <dbReference type="ARBA" id="ARBA00006360"/>
    </source>
</evidence>
<dbReference type="GO" id="GO:0005524">
    <property type="term" value="F:ATP binding"/>
    <property type="evidence" value="ECO:0007669"/>
    <property type="project" value="UniProtKB-KW"/>
</dbReference>
<evidence type="ECO:0000313" key="9">
    <source>
        <dbReference type="EMBL" id="KAF5767067.1"/>
    </source>
</evidence>
<feature type="compositionally biased region" description="Polar residues" evidence="6">
    <location>
        <begin position="637"/>
        <end position="646"/>
    </location>
</feature>
<dbReference type="EMBL" id="MNCJ02000329">
    <property type="protein sequence ID" value="KAF5767067.1"/>
    <property type="molecule type" value="Genomic_DNA"/>
</dbReference>
<sequence>MKAKQKQQANANESTSSLLISNKYQPRKFEEIVGQNIVVKTLSNAVNKKKIAPLYLFHGPNGTGKTSTARVFSMALNCESTYDNNTKPCCNCKGCSRSLYMMELCSGSGFEKIKTLLNNTSLAQTVSGFKVVLIIEECHLLTLEAWDEVMSLSDASNLVFVLITHVDVSAITANISSRCHKFYFKKLNDDDIAERLSRIIASEGMVIENEALKLIVYKSQGSLRDAENILDQLALLGPTINTSAAKQLVGLIPQSELLDLLAMAVSGDTVNTIRNAKKLMNECAVEPASFVSQLTNLITELLSGDLSSSPHTNLLSKTRLCYILKLLVDTESSSTTNIIEAFLDITSVNASSMPHSSSSFGEITPTHDSDAKRGSLSDMEQLWKDVLKGIQSSHTQKFLHQAKLALLSITNTNAFVHLTFTRRQDKMAAEVSQQSLAKALGVAIGCPVTLHMSLDEPSTFEADAKTKIDTWYSQRHNTNKNINGESSHGLRLTKSKSCSTSQPNYSTKGKEARNPTSDTKDQQTTNLTQAVDRQPPLRHRWLSLSSIQQSDASVEPYSQDIIYANLIQAGADSKHAATQSNKQPPRHRRRPSLSSIPQNDASVEPYSQDVTYANVNNDILRNKGFSKSSRSRESADQLRSNPTWCC</sequence>
<dbReference type="FunFam" id="1.10.8.60:FF:000013">
    <property type="entry name" value="DNA polymerase III subunit gamma/tau"/>
    <property type="match status" value="1"/>
</dbReference>
<dbReference type="EC" id="2.7.7.7" evidence="9"/>
<dbReference type="InterPro" id="IPR050238">
    <property type="entry name" value="DNA_Rep/Repair_Clamp_Loader"/>
</dbReference>
<evidence type="ECO:0000256" key="4">
    <source>
        <dbReference type="ARBA" id="ARBA00022833"/>
    </source>
</evidence>
<dbReference type="GO" id="GO:0006261">
    <property type="term" value="P:DNA-templated DNA replication"/>
    <property type="evidence" value="ECO:0000318"/>
    <property type="project" value="GO_Central"/>
</dbReference>
<keyword evidence="10" id="KW-0378">Hydrolase</keyword>
<evidence type="ECO:0000256" key="2">
    <source>
        <dbReference type="ARBA" id="ARBA00022723"/>
    </source>
</evidence>
<dbReference type="InterPro" id="IPR045085">
    <property type="entry name" value="HLD_clamp_pol_III_gamma_tau"/>
</dbReference>
<evidence type="ECO:0000259" key="8">
    <source>
        <dbReference type="Pfam" id="PF23007"/>
    </source>
</evidence>
<evidence type="ECO:0000313" key="11">
    <source>
        <dbReference type="Proteomes" id="UP000215914"/>
    </source>
</evidence>
<dbReference type="InterPro" id="IPR027417">
    <property type="entry name" value="P-loop_NTPase"/>
</dbReference>
<feature type="compositionally biased region" description="Polar residues" evidence="6">
    <location>
        <begin position="477"/>
        <end position="486"/>
    </location>
</feature>
<keyword evidence="9" id="KW-0808">Transferase</keyword>
<feature type="compositionally biased region" description="Polar residues" evidence="6">
    <location>
        <begin position="522"/>
        <end position="531"/>
    </location>
</feature>
<keyword evidence="2" id="KW-0479">Metal-binding</keyword>
<dbReference type="GO" id="GO:0016787">
    <property type="term" value="F:hydrolase activity"/>
    <property type="evidence" value="ECO:0007669"/>
    <property type="project" value="UniProtKB-KW"/>
</dbReference>
<dbReference type="InParanoid" id="A0A251SD85"/>
<feature type="domain" description="DNA polymerase III subunit gamma/tau helical lid" evidence="7">
    <location>
        <begin position="192"/>
        <end position="232"/>
    </location>
</feature>
<keyword evidence="4" id="KW-0862">Zinc</keyword>
<dbReference type="OMA" id="KPCWSCR"/>
<dbReference type="Gene3D" id="1.10.8.60">
    <property type="match status" value="1"/>
</dbReference>
<evidence type="ECO:0000259" key="7">
    <source>
        <dbReference type="Pfam" id="PF22608"/>
    </source>
</evidence>
<keyword evidence="11" id="KW-1185">Reference proteome</keyword>
<dbReference type="Gene3D" id="3.40.50.300">
    <property type="entry name" value="P-loop containing nucleotide triphosphate hydrolases"/>
    <property type="match status" value="1"/>
</dbReference>
<dbReference type="STRING" id="4232.A0A251SD85"/>
<name>A0A251SD85_HELAN</name>
<accession>A0A251SD85</accession>
<gene>
    <name evidence="10" type="ORF">HannXRQ_Chr14g0427521</name>
    <name evidence="9" type="ORF">HanXRQr2_Chr14g0620031</name>
</gene>
<feature type="compositionally biased region" description="Polar residues" evidence="6">
    <location>
        <begin position="495"/>
        <end position="507"/>
    </location>
</feature>
<keyword evidence="9" id="KW-0548">Nucleotidyltransferase</keyword>
<comment type="similarity">
    <text evidence="1">Belongs to the DnaX/STICHEL family.</text>
</comment>
<protein>
    <submittedName>
        <fullName evidence="9">DNA-directed DNA polymerase</fullName>
        <ecNumber evidence="9">2.7.7.7</ecNumber>
    </submittedName>
    <submittedName>
        <fullName evidence="10">Putative P-loop containing nucleoside triphosphate hydrolase</fullName>
    </submittedName>
</protein>